<accession>A0A1P8U9Y6</accession>
<dbReference type="RefSeq" id="WP_076691311.1">
    <property type="nucleotide sequence ID" value="NZ_CP018762.1"/>
</dbReference>
<dbReference type="Pfam" id="PF01580">
    <property type="entry name" value="FtsK_SpoIIIE"/>
    <property type="match status" value="1"/>
</dbReference>
<dbReference type="InterPro" id="IPR002543">
    <property type="entry name" value="FtsK_dom"/>
</dbReference>
<dbReference type="GO" id="GO:0005524">
    <property type="term" value="F:ATP binding"/>
    <property type="evidence" value="ECO:0007669"/>
    <property type="project" value="UniProtKB-UniRule"/>
</dbReference>
<feature type="transmembrane region" description="Helical" evidence="5">
    <location>
        <begin position="27"/>
        <end position="44"/>
    </location>
</feature>
<protein>
    <recommendedName>
        <fullName evidence="6">FtsK domain-containing protein</fullName>
    </recommendedName>
</protein>
<dbReference type="PANTHER" id="PTHR22683:SF1">
    <property type="entry name" value="TYPE VII SECRETION SYSTEM PROTEIN ESSC"/>
    <property type="match status" value="1"/>
</dbReference>
<organism evidence="7 8">
    <name type="scientific">Microbacterium aurum</name>
    <dbReference type="NCBI Taxonomy" id="36805"/>
    <lineage>
        <taxon>Bacteria</taxon>
        <taxon>Bacillati</taxon>
        <taxon>Actinomycetota</taxon>
        <taxon>Actinomycetes</taxon>
        <taxon>Micrococcales</taxon>
        <taxon>Microbacteriaceae</taxon>
        <taxon>Microbacterium</taxon>
    </lineage>
</organism>
<dbReference type="OrthoDB" id="9807790at2"/>
<feature type="binding site" evidence="3">
    <location>
        <begin position="364"/>
        <end position="371"/>
    </location>
    <ligand>
        <name>ATP</name>
        <dbReference type="ChEBI" id="CHEBI:30616"/>
    </ligand>
</feature>
<dbReference type="InterPro" id="IPR003593">
    <property type="entry name" value="AAA+_ATPase"/>
</dbReference>
<keyword evidence="5" id="KW-0472">Membrane</keyword>
<evidence type="ECO:0000313" key="8">
    <source>
        <dbReference type="Proteomes" id="UP000187185"/>
    </source>
</evidence>
<dbReference type="AlphaFoldDB" id="A0A1P8U9Y6"/>
<dbReference type="STRING" id="36805.BOH66_12225"/>
<keyword evidence="1 3" id="KW-0547">Nucleotide-binding</keyword>
<dbReference type="KEGG" id="maur:BOH66_12225"/>
<feature type="compositionally biased region" description="Low complexity" evidence="4">
    <location>
        <begin position="819"/>
        <end position="846"/>
    </location>
</feature>
<evidence type="ECO:0000256" key="5">
    <source>
        <dbReference type="SAM" id="Phobius"/>
    </source>
</evidence>
<feature type="region of interest" description="Disordered" evidence="4">
    <location>
        <begin position="819"/>
        <end position="864"/>
    </location>
</feature>
<keyword evidence="5" id="KW-0812">Transmembrane</keyword>
<keyword evidence="2 3" id="KW-0067">ATP-binding</keyword>
<dbReference type="CDD" id="cd01127">
    <property type="entry name" value="TrwB_TraG_TraD_VirD4"/>
    <property type="match status" value="1"/>
</dbReference>
<name>A0A1P8U9Y6_9MICO</name>
<evidence type="ECO:0000313" key="7">
    <source>
        <dbReference type="EMBL" id="APZ34924.1"/>
    </source>
</evidence>
<feature type="domain" description="FtsK" evidence="6">
    <location>
        <begin position="346"/>
        <end position="529"/>
    </location>
</feature>
<evidence type="ECO:0000256" key="1">
    <source>
        <dbReference type="ARBA" id="ARBA00022741"/>
    </source>
</evidence>
<dbReference type="EMBL" id="CP018762">
    <property type="protein sequence ID" value="APZ34924.1"/>
    <property type="molecule type" value="Genomic_DNA"/>
</dbReference>
<evidence type="ECO:0000259" key="6">
    <source>
        <dbReference type="PROSITE" id="PS50901"/>
    </source>
</evidence>
<dbReference type="GO" id="GO:0003677">
    <property type="term" value="F:DNA binding"/>
    <property type="evidence" value="ECO:0007669"/>
    <property type="project" value="InterPro"/>
</dbReference>
<dbReference type="PROSITE" id="PS50901">
    <property type="entry name" value="FTSK"/>
    <property type="match status" value="1"/>
</dbReference>
<keyword evidence="5" id="KW-1133">Transmembrane helix</keyword>
<evidence type="ECO:0000256" key="2">
    <source>
        <dbReference type="ARBA" id="ARBA00022840"/>
    </source>
</evidence>
<dbReference type="PANTHER" id="PTHR22683">
    <property type="entry name" value="SPORULATION PROTEIN RELATED"/>
    <property type="match status" value="1"/>
</dbReference>
<proteinExistence type="predicted"/>
<dbReference type="Proteomes" id="UP000187185">
    <property type="component" value="Chromosome"/>
</dbReference>
<feature type="transmembrane region" description="Helical" evidence="5">
    <location>
        <begin position="51"/>
        <end position="68"/>
    </location>
</feature>
<sequence>MHHEDLDTDAGDAIRLPAPPPAPPRPAIPLLTAVVPVIGAVVLWRLTGSVYSLWFAALGPVLAIAGFADGLRGSRRVARRARRQATTELAAIDAALAERHADERRRAWARTPDVAGYCAAPGEIWRQVPGREEVVVVGRGTARSAVRVDGEPHDDAARAVRRRARLLEDAPVAVPLQAGIAVCGPAPAAAAVARALALQVCLAHPPGRVRVVGAGERDADALPARLPQREAAGGATLLVAPHGRSVPDDVDIPIVRVADGAPPPPRCAAVLTLTAPGRARLEHGGATREIRVEAVSAGQALTVADELAARAAQLGQRIDGAVAFADLPAAAPSAESLATWIGSSGGEAVLVDLVADGPHAVVIGVTGSGKSELLTTWVAGMCRGRSAREVSFLLVDFKGGRTFDALAGLPHVAGVLTDLDDAEALRAVESLRAEIRHRERVLAEAGAREIGDDPGILSRLVIVVDEYAALVAAHPGLHELFGDIAARGRALGMHLVLASQRAAGSFRDAVLANAPLRIALRVTDAADSRAVLGTDEAAHLPGAPSARGVAFVRRAADSAALRVRVARCAPGDLAAVAGSAPTAERARAPWLPALPALVPLSRVAEPGRIALGLVDEPEHQRQPALLLPGVVAAAGGANAAVGGASGGDAVGACGGFAVVGASGSGRTTLLRTVAAQHPRVMWVPADPEGAWDALAAVDAAPGGTALLVDDADVIAGRLPAEYAAEWLARLERAAREARGRGMLVVVAAARVSGALSRTIELLPGRALLPLASRADHVAAGGESADYAGDQPPGRGRWGRRLVQFAMPDAPPAGAAFPAAVPGSARGAAQGAGPSAVPDAVPGAVPGAAGGAASGQPRSWRPGRTPTALVLPPGVSAERFAGGGVRLSTVDEAAASAGPAGATAAGAGSAAAGTGAAAAPGTVVWGTPEAWLGQWRLLAAMRAACDVVIAAECAPEYRSLTGRRELPPYASPGAGRAWLLRPGGDVARVVLPR</sequence>
<gene>
    <name evidence="7" type="ORF">BOH66_12225</name>
</gene>
<reference evidence="7 8" key="1">
    <citation type="submission" date="2016-12" db="EMBL/GenBank/DDBJ databases">
        <title>Complete genome sequence of Microbacterium aurum KACC 15219.</title>
        <authorList>
            <person name="Jung Y."/>
            <person name="Shin J.-H."/>
            <person name="Lee Y.-J."/>
            <person name="Yi H."/>
            <person name="Bahn Y.-S."/>
            <person name="Kim J.F."/>
            <person name="Lee D.-W."/>
        </authorList>
    </citation>
    <scope>NUCLEOTIDE SEQUENCE [LARGE SCALE GENOMIC DNA]</scope>
    <source>
        <strain evidence="7 8">KACC 15219</strain>
    </source>
</reference>
<dbReference type="SMART" id="SM00382">
    <property type="entry name" value="AAA"/>
    <property type="match status" value="2"/>
</dbReference>
<dbReference type="InterPro" id="IPR050206">
    <property type="entry name" value="FtsK/SpoIIIE/SftA"/>
</dbReference>
<evidence type="ECO:0000256" key="3">
    <source>
        <dbReference type="PROSITE-ProRule" id="PRU00289"/>
    </source>
</evidence>
<dbReference type="Gene3D" id="3.40.50.300">
    <property type="entry name" value="P-loop containing nucleotide triphosphate hydrolases"/>
    <property type="match status" value="2"/>
</dbReference>
<dbReference type="SUPFAM" id="SSF52540">
    <property type="entry name" value="P-loop containing nucleoside triphosphate hydrolases"/>
    <property type="match status" value="2"/>
</dbReference>
<evidence type="ECO:0000256" key="4">
    <source>
        <dbReference type="SAM" id="MobiDB-lite"/>
    </source>
</evidence>
<keyword evidence="8" id="KW-1185">Reference proteome</keyword>
<dbReference type="InterPro" id="IPR027417">
    <property type="entry name" value="P-loop_NTPase"/>
</dbReference>